<protein>
    <recommendedName>
        <fullName evidence="2">Nephrocystin 3-like N-terminal domain-containing protein</fullName>
    </recommendedName>
</protein>
<accession>A0ABR4A2I1</accession>
<dbReference type="PANTHER" id="PTHR10039">
    <property type="entry name" value="AMELOGENIN"/>
    <property type="match status" value="1"/>
</dbReference>
<evidence type="ECO:0000256" key="1">
    <source>
        <dbReference type="ARBA" id="ARBA00022737"/>
    </source>
</evidence>
<sequence>MLLVTLCSERERTYVIVDALDQCEASNERRSFLLFLQSLPYGSTRLLVTSRPNHEEIYYTFTTASQIKIAAPDSEIERFVTEKMEERKEFVERVTQDLKSQIISMICARASDM</sequence>
<keyword evidence="4" id="KW-1185">Reference proteome</keyword>
<dbReference type="InterPro" id="IPR056884">
    <property type="entry name" value="NPHP3-like_N"/>
</dbReference>
<evidence type="ECO:0000313" key="4">
    <source>
        <dbReference type="Proteomes" id="UP001590950"/>
    </source>
</evidence>
<dbReference type="Pfam" id="PF24883">
    <property type="entry name" value="NPHP3_N"/>
    <property type="match status" value="1"/>
</dbReference>
<evidence type="ECO:0000259" key="2">
    <source>
        <dbReference type="Pfam" id="PF24883"/>
    </source>
</evidence>
<dbReference type="EMBL" id="JBEFKJ010000026">
    <property type="protein sequence ID" value="KAL2039228.1"/>
    <property type="molecule type" value="Genomic_DNA"/>
</dbReference>
<dbReference type="PANTHER" id="PTHR10039:SF16">
    <property type="entry name" value="GPI INOSITOL-DEACYLASE"/>
    <property type="match status" value="1"/>
</dbReference>
<organism evidence="3 4">
    <name type="scientific">Stereocaulon virgatum</name>
    <dbReference type="NCBI Taxonomy" id="373712"/>
    <lineage>
        <taxon>Eukaryota</taxon>
        <taxon>Fungi</taxon>
        <taxon>Dikarya</taxon>
        <taxon>Ascomycota</taxon>
        <taxon>Pezizomycotina</taxon>
        <taxon>Lecanoromycetes</taxon>
        <taxon>OSLEUM clade</taxon>
        <taxon>Lecanoromycetidae</taxon>
        <taxon>Lecanorales</taxon>
        <taxon>Lecanorineae</taxon>
        <taxon>Stereocaulaceae</taxon>
        <taxon>Stereocaulon</taxon>
    </lineage>
</organism>
<keyword evidence="1" id="KW-0677">Repeat</keyword>
<reference evidence="3 4" key="1">
    <citation type="submission" date="2024-09" db="EMBL/GenBank/DDBJ databases">
        <title>Rethinking Asexuality: The Enigmatic Case of Functional Sexual Genes in Lepraria (Stereocaulaceae).</title>
        <authorList>
            <person name="Doellman M."/>
            <person name="Sun Y."/>
            <person name="Barcenas-Pena A."/>
            <person name="Lumbsch H.T."/>
            <person name="Grewe F."/>
        </authorList>
    </citation>
    <scope>NUCLEOTIDE SEQUENCE [LARGE SCALE GENOMIC DNA]</scope>
    <source>
        <strain evidence="3 4">Mercado 3170</strain>
    </source>
</reference>
<name>A0ABR4A2I1_9LECA</name>
<dbReference type="Proteomes" id="UP001590950">
    <property type="component" value="Unassembled WGS sequence"/>
</dbReference>
<proteinExistence type="predicted"/>
<evidence type="ECO:0000313" key="3">
    <source>
        <dbReference type="EMBL" id="KAL2039228.1"/>
    </source>
</evidence>
<feature type="domain" description="Nephrocystin 3-like N-terminal" evidence="2">
    <location>
        <begin position="7"/>
        <end position="51"/>
    </location>
</feature>
<gene>
    <name evidence="3" type="ORF">N7G274_007896</name>
</gene>
<comment type="caution">
    <text evidence="3">The sequence shown here is derived from an EMBL/GenBank/DDBJ whole genome shotgun (WGS) entry which is preliminary data.</text>
</comment>